<keyword evidence="1" id="KW-1133">Transmembrane helix</keyword>
<organism evidence="2 3">
    <name type="scientific">Gilliamella apicola</name>
    <dbReference type="NCBI Taxonomy" id="1196095"/>
    <lineage>
        <taxon>Bacteria</taxon>
        <taxon>Pseudomonadati</taxon>
        <taxon>Pseudomonadota</taxon>
        <taxon>Gammaproteobacteria</taxon>
        <taxon>Orbales</taxon>
        <taxon>Orbaceae</taxon>
        <taxon>Gilliamella</taxon>
    </lineage>
</organism>
<comment type="caution">
    <text evidence="2">The sequence shown here is derived from an EMBL/GenBank/DDBJ whole genome shotgun (WGS) entry which is preliminary data.</text>
</comment>
<keyword evidence="1" id="KW-0812">Transmembrane</keyword>
<evidence type="ECO:0000256" key="1">
    <source>
        <dbReference type="SAM" id="Phobius"/>
    </source>
</evidence>
<accession>A0A556SUB5</accession>
<keyword evidence="1" id="KW-0472">Membrane</keyword>
<reference evidence="2 3" key="1">
    <citation type="submission" date="2019-07" db="EMBL/GenBank/DDBJ databases">
        <title>Gilliamella genomes.</title>
        <authorList>
            <person name="Zheng H."/>
        </authorList>
    </citation>
    <scope>NUCLEOTIDE SEQUENCE [LARGE SCALE GENOMIC DNA]</scope>
    <source>
        <strain evidence="2 3">W8127</strain>
    </source>
</reference>
<dbReference type="SUPFAM" id="SSF103473">
    <property type="entry name" value="MFS general substrate transporter"/>
    <property type="match status" value="1"/>
</dbReference>
<proteinExistence type="predicted"/>
<gene>
    <name evidence="2" type="ORF">FPQ15_02630</name>
</gene>
<dbReference type="InterPro" id="IPR036259">
    <property type="entry name" value="MFS_trans_sf"/>
</dbReference>
<dbReference type="AlphaFoldDB" id="A0A556SUB5"/>
<feature type="transmembrane region" description="Helical" evidence="1">
    <location>
        <begin position="132"/>
        <end position="152"/>
    </location>
</feature>
<name>A0A556SUB5_9GAMM</name>
<evidence type="ECO:0000313" key="3">
    <source>
        <dbReference type="Proteomes" id="UP000319483"/>
    </source>
</evidence>
<sequence>MILGRILLFLVGGIDGLLPLISIALFMIGAGMGLTAGLVDGLALSCVDPDETGMAAGLLNTLLLGSEAIAVALYGSLLTTNLNGILPNLLTKYSSSIDLIEDWINAVASGNLTAPLTNVATNMYSIMLDDIILSYHNAFNFTLVMLSLIFSLR</sequence>
<evidence type="ECO:0000313" key="2">
    <source>
        <dbReference type="EMBL" id="TSK04729.1"/>
    </source>
</evidence>
<protein>
    <submittedName>
        <fullName evidence="2">MFS transporter</fullName>
    </submittedName>
</protein>
<dbReference type="Proteomes" id="UP000319483">
    <property type="component" value="Unassembled WGS sequence"/>
</dbReference>
<dbReference type="EMBL" id="VMHM01000003">
    <property type="protein sequence ID" value="TSK04729.1"/>
    <property type="molecule type" value="Genomic_DNA"/>
</dbReference>
<dbReference type="RefSeq" id="WP_144091406.1">
    <property type="nucleotide sequence ID" value="NZ_VMHM01000003.1"/>
</dbReference>
<feature type="transmembrane region" description="Helical" evidence="1">
    <location>
        <begin position="7"/>
        <end position="34"/>
    </location>
</feature>